<organism evidence="2 3">
    <name type="scientific">Liparis tanakae</name>
    <name type="common">Tanaka's snailfish</name>
    <dbReference type="NCBI Taxonomy" id="230148"/>
    <lineage>
        <taxon>Eukaryota</taxon>
        <taxon>Metazoa</taxon>
        <taxon>Chordata</taxon>
        <taxon>Craniata</taxon>
        <taxon>Vertebrata</taxon>
        <taxon>Euteleostomi</taxon>
        <taxon>Actinopterygii</taxon>
        <taxon>Neopterygii</taxon>
        <taxon>Teleostei</taxon>
        <taxon>Neoteleostei</taxon>
        <taxon>Acanthomorphata</taxon>
        <taxon>Eupercaria</taxon>
        <taxon>Perciformes</taxon>
        <taxon>Cottioidei</taxon>
        <taxon>Cottales</taxon>
        <taxon>Liparidae</taxon>
        <taxon>Liparis</taxon>
    </lineage>
</organism>
<feature type="compositionally biased region" description="Basic and acidic residues" evidence="1">
    <location>
        <begin position="303"/>
        <end position="312"/>
    </location>
</feature>
<keyword evidence="3" id="KW-1185">Reference proteome</keyword>
<feature type="region of interest" description="Disordered" evidence="1">
    <location>
        <begin position="289"/>
        <end position="338"/>
    </location>
</feature>
<evidence type="ECO:0000256" key="1">
    <source>
        <dbReference type="SAM" id="MobiDB-lite"/>
    </source>
</evidence>
<dbReference type="AlphaFoldDB" id="A0A4Z2GP20"/>
<feature type="region of interest" description="Disordered" evidence="1">
    <location>
        <begin position="38"/>
        <end position="59"/>
    </location>
</feature>
<accession>A0A4Z2GP20</accession>
<protein>
    <submittedName>
        <fullName evidence="2">Uncharacterized protein</fullName>
    </submittedName>
</protein>
<proteinExistence type="predicted"/>
<name>A0A4Z2GP20_9TELE</name>
<reference evidence="2 3" key="1">
    <citation type="submission" date="2019-03" db="EMBL/GenBank/DDBJ databases">
        <title>First draft genome of Liparis tanakae, snailfish: a comprehensive survey of snailfish specific genes.</title>
        <authorList>
            <person name="Kim W."/>
            <person name="Song I."/>
            <person name="Jeong J.-H."/>
            <person name="Kim D."/>
            <person name="Kim S."/>
            <person name="Ryu S."/>
            <person name="Song J.Y."/>
            <person name="Lee S.K."/>
        </authorList>
    </citation>
    <scope>NUCLEOTIDE SEQUENCE [LARGE SCALE GENOMIC DNA]</scope>
    <source>
        <tissue evidence="2">Muscle</tissue>
    </source>
</reference>
<dbReference type="EMBL" id="SRLO01000485">
    <property type="protein sequence ID" value="TNN54412.1"/>
    <property type="molecule type" value="Genomic_DNA"/>
</dbReference>
<gene>
    <name evidence="2" type="ORF">EYF80_035381</name>
</gene>
<dbReference type="Proteomes" id="UP000314294">
    <property type="component" value="Unassembled WGS sequence"/>
</dbReference>
<evidence type="ECO:0000313" key="2">
    <source>
        <dbReference type="EMBL" id="TNN54412.1"/>
    </source>
</evidence>
<comment type="caution">
    <text evidence="2">The sequence shown here is derived from an EMBL/GenBank/DDBJ whole genome shotgun (WGS) entry which is preliminary data.</text>
</comment>
<sequence>MKNIFISTFLCEPGLSGLKAPDWTALVLMQTRFEGQTDVEKQQKRPKAVYEEQDPGDNGLRLSMCQPKDHEEDLHDPAWVFSLLSRVIISASKDCRKSNTSSFSSDVGSTKARVHHWEVENVPNSSKHSNTTLPGQLQHPEQMGLMKTSGRTQQYGPVLQQCDVSGTEELHLAWKLVERRRRQQRVLRSIFPKGTSENPTGSVWGQTGLYQMKKLLLPPVKKWLLPVKLLLLTTKQLLPPVKKLGNQDLTEVETTNSDEESKIHELQTKDKVLLVAEDGWEELTTVQVPPPHRWVEEDEEDEGRSLAEHPDTKPLPLPLVDPHLLSGVQTRQHCPPLP</sequence>
<evidence type="ECO:0000313" key="3">
    <source>
        <dbReference type="Proteomes" id="UP000314294"/>
    </source>
</evidence>